<protein>
    <submittedName>
        <fullName evidence="2">Diguanylate cyclase</fullName>
    </submittedName>
</protein>
<sequence>MSEGLLITGDQNPLHLPAKKSTDDTLWRSLDVGADADYFLFEVSSESEAYRVIGLVRQKLLPAIYLKPLILINSGGDLSKSLQDQVDFVISSQQLEQQLPAKLLDEVESINRRIDALQEQRLKADTNMALRVVRYLYSRDREVEPVASIQNRGGYTFTGIESLFDGHDQSIWQTLDFLNSQHLVQTRFVTRTHQCASCGCAFLNFKETCPQCESEELDADDLIHHFRCGYTAELSDFRQEERLVCPKCDQTLRHIGVDYDKPSMMYHCRSCDHRFQEPEIATTCFDCHRTAPPENQIHRNIEAYKLSMLGVNAALYGLDSLFASILERRLQLLPLDVFERFIAVEKARIGRYKVSHSSLLLIDIKGLEQIYLTLGERTSEVYEELANLFYAMLRSSDLISSRNESLFLMLLTETSPDDAKIVEGRLSSGVGELLKASLGASPDIISQIVNVDTALDLTAYLESFLSEHHAE</sequence>
<dbReference type="AlphaFoldDB" id="A0A9E4K8A2"/>
<dbReference type="Proteomes" id="UP000886687">
    <property type="component" value="Unassembled WGS sequence"/>
</dbReference>
<comment type="caution">
    <text evidence="2">The sequence shown here is derived from an EMBL/GenBank/DDBJ whole genome shotgun (WGS) entry which is preliminary data.</text>
</comment>
<dbReference type="EMBL" id="JAEPDI010000020">
    <property type="protein sequence ID" value="MCG7941077.1"/>
    <property type="molecule type" value="Genomic_DNA"/>
</dbReference>
<organism evidence="2 3">
    <name type="scientific">Candidatus Thiodiazotropha lotti</name>
    <dbReference type="NCBI Taxonomy" id="2792787"/>
    <lineage>
        <taxon>Bacteria</taxon>
        <taxon>Pseudomonadati</taxon>
        <taxon>Pseudomonadota</taxon>
        <taxon>Gammaproteobacteria</taxon>
        <taxon>Chromatiales</taxon>
        <taxon>Sedimenticolaceae</taxon>
        <taxon>Candidatus Thiodiazotropha</taxon>
    </lineage>
</organism>
<evidence type="ECO:0000313" key="3">
    <source>
        <dbReference type="Proteomes" id="UP000886687"/>
    </source>
</evidence>
<name>A0A9E4K8A2_9GAMM</name>
<dbReference type="InterPro" id="IPR040572">
    <property type="entry name" value="TackOD1"/>
</dbReference>
<dbReference type="PROSITE" id="PS50887">
    <property type="entry name" value="GGDEF"/>
    <property type="match status" value="1"/>
</dbReference>
<proteinExistence type="predicted"/>
<accession>A0A9E4K8A2</accession>
<gene>
    <name evidence="2" type="ORF">JAZ04_19770</name>
</gene>
<dbReference type="Pfam" id="PF18551">
    <property type="entry name" value="TackOD1"/>
    <property type="match status" value="1"/>
</dbReference>
<evidence type="ECO:0000259" key="1">
    <source>
        <dbReference type="PROSITE" id="PS50887"/>
    </source>
</evidence>
<feature type="domain" description="GGDEF" evidence="1">
    <location>
        <begin position="355"/>
        <end position="471"/>
    </location>
</feature>
<reference evidence="2" key="1">
    <citation type="journal article" date="2021" name="Proc. Natl. Acad. Sci. U.S.A.">
        <title>Global biogeography of chemosynthetic symbionts reveals both localized and globally distributed symbiont groups. .</title>
        <authorList>
            <person name="Osvatic J.T."/>
            <person name="Wilkins L.G.E."/>
            <person name="Leibrecht L."/>
            <person name="Leray M."/>
            <person name="Zauner S."/>
            <person name="Polzin J."/>
            <person name="Camacho Y."/>
            <person name="Gros O."/>
            <person name="van Gils J.A."/>
            <person name="Eisen J.A."/>
            <person name="Petersen J.M."/>
            <person name="Yuen B."/>
        </authorList>
    </citation>
    <scope>NUCLEOTIDE SEQUENCE</scope>
    <source>
        <strain evidence="2">MAGL173</strain>
    </source>
</reference>
<evidence type="ECO:0000313" key="2">
    <source>
        <dbReference type="EMBL" id="MCG7941077.1"/>
    </source>
</evidence>
<dbReference type="InterPro" id="IPR000160">
    <property type="entry name" value="GGDEF_dom"/>
</dbReference>